<evidence type="ECO:0000313" key="2">
    <source>
        <dbReference type="Proteomes" id="UP000271554"/>
    </source>
</evidence>
<protein>
    <submittedName>
        <fullName evidence="1">Uncharacterized protein</fullName>
    </submittedName>
</protein>
<dbReference type="KEGG" id="shun:DWB77_00499"/>
<keyword evidence="2" id="KW-1185">Reference proteome</keyword>
<sequence>MMSAQNDEPEQALVLTLYTRVMAESIFVEEASAWLDHVVAVGGHRTEENARLLRKMHRHMIGCQLGVGWYELGASHPAFQPEPFPPEASPVPDAVLAVVGVTVSAAVLPFLQSLASQAGQQAFDAARATARRVINRYATEAPAIHHRKKVVVEETATGLRFIVPPDLPDAALAALAVTDLESLAAPTGEGVTTTISWNETAQRWQREVTDSRA</sequence>
<proteinExistence type="predicted"/>
<dbReference type="AlphaFoldDB" id="A0A387HCD2"/>
<gene>
    <name evidence="1" type="ORF">DWB77_00499</name>
</gene>
<dbReference type="OrthoDB" id="9912122at2"/>
<accession>A0A387HCD2</accession>
<reference evidence="1 2" key="1">
    <citation type="submission" date="2018-10" db="EMBL/GenBank/DDBJ databases">
        <title>Relationship between Morphology and Antimicrobial Activity in Streptomyces.</title>
        <authorList>
            <person name="Kang H.J."/>
            <person name="Kim S.B."/>
        </authorList>
    </citation>
    <scope>NUCLEOTIDE SEQUENCE [LARGE SCALE GENOMIC DNA]</scope>
    <source>
        <strain evidence="1 2">BH38</strain>
    </source>
</reference>
<organism evidence="1 2">
    <name type="scientific">Streptomyces hundungensis</name>
    <dbReference type="NCBI Taxonomy" id="1077946"/>
    <lineage>
        <taxon>Bacteria</taxon>
        <taxon>Bacillati</taxon>
        <taxon>Actinomycetota</taxon>
        <taxon>Actinomycetes</taxon>
        <taxon>Kitasatosporales</taxon>
        <taxon>Streptomycetaceae</taxon>
        <taxon>Streptomyces</taxon>
    </lineage>
</organism>
<dbReference type="EMBL" id="CP032698">
    <property type="protein sequence ID" value="AYG78392.1"/>
    <property type="molecule type" value="Genomic_DNA"/>
</dbReference>
<evidence type="ECO:0000313" key="1">
    <source>
        <dbReference type="EMBL" id="AYG78392.1"/>
    </source>
</evidence>
<name>A0A387HCD2_9ACTN</name>
<dbReference type="Proteomes" id="UP000271554">
    <property type="component" value="Chromosome"/>
</dbReference>